<dbReference type="InterPro" id="IPR004045">
    <property type="entry name" value="Glutathione_S-Trfase_N"/>
</dbReference>
<evidence type="ECO:0000256" key="4">
    <source>
        <dbReference type="ARBA" id="ARBA00012452"/>
    </source>
</evidence>
<dbReference type="SUPFAM" id="SSF52833">
    <property type="entry name" value="Thioredoxin-like"/>
    <property type="match status" value="1"/>
</dbReference>
<evidence type="ECO:0000259" key="8">
    <source>
        <dbReference type="PROSITE" id="PS50404"/>
    </source>
</evidence>
<dbReference type="InterPro" id="IPR040079">
    <property type="entry name" value="Glutathione_S-Trfase"/>
</dbReference>
<dbReference type="GO" id="GO:0004364">
    <property type="term" value="F:glutathione transferase activity"/>
    <property type="evidence" value="ECO:0007669"/>
    <property type="project" value="UniProtKB-EC"/>
</dbReference>
<proteinExistence type="inferred from homology"/>
<dbReference type="InterPro" id="IPR004046">
    <property type="entry name" value="GST_C"/>
</dbReference>
<comment type="catalytic activity">
    <reaction evidence="7">
        <text>RX + glutathione = an S-substituted glutathione + a halide anion + H(+)</text>
        <dbReference type="Rhea" id="RHEA:16437"/>
        <dbReference type="ChEBI" id="CHEBI:15378"/>
        <dbReference type="ChEBI" id="CHEBI:16042"/>
        <dbReference type="ChEBI" id="CHEBI:17792"/>
        <dbReference type="ChEBI" id="CHEBI:57925"/>
        <dbReference type="ChEBI" id="CHEBI:90779"/>
        <dbReference type="EC" id="2.5.1.18"/>
    </reaction>
</comment>
<dbReference type="InterPro" id="IPR010987">
    <property type="entry name" value="Glutathione-S-Trfase_C-like"/>
</dbReference>
<name>A0A1J1IVY1_9DIPT</name>
<dbReference type="Proteomes" id="UP000183832">
    <property type="component" value="Unassembled WGS sequence"/>
</dbReference>
<dbReference type="SFLD" id="SFLDG00358">
    <property type="entry name" value="Main_(cytGST)"/>
    <property type="match status" value="1"/>
</dbReference>
<dbReference type="InterPro" id="IPR036249">
    <property type="entry name" value="Thioredoxin-like_sf"/>
</dbReference>
<dbReference type="PROSITE" id="PS50405">
    <property type="entry name" value="GST_CTER"/>
    <property type="match status" value="1"/>
</dbReference>
<accession>A0A1J1IVY1</accession>
<dbReference type="InterPro" id="IPR036282">
    <property type="entry name" value="Glutathione-S-Trfase_C_sf"/>
</dbReference>
<dbReference type="PROSITE" id="PS50404">
    <property type="entry name" value="GST_NTER"/>
    <property type="match status" value="1"/>
</dbReference>
<dbReference type="Pfam" id="PF02798">
    <property type="entry name" value="GST_N"/>
    <property type="match status" value="1"/>
</dbReference>
<dbReference type="SFLD" id="SFLDS00019">
    <property type="entry name" value="Glutathione_Transferase_(cytos"/>
    <property type="match status" value="1"/>
</dbReference>
<protein>
    <recommendedName>
        <fullName evidence="4">glutathione transferase</fullName>
        <ecNumber evidence="4">2.5.1.18</ecNumber>
    </recommendedName>
</protein>
<feature type="domain" description="GST N-terminal" evidence="8">
    <location>
        <begin position="1"/>
        <end position="80"/>
    </location>
</feature>
<evidence type="ECO:0000256" key="3">
    <source>
        <dbReference type="ARBA" id="ARBA00011738"/>
    </source>
</evidence>
<dbReference type="PANTHER" id="PTHR43917">
    <property type="match status" value="1"/>
</dbReference>
<dbReference type="AlphaFoldDB" id="A0A1J1IVY1"/>
<evidence type="ECO:0000256" key="5">
    <source>
        <dbReference type="ARBA" id="ARBA00022490"/>
    </source>
</evidence>
<feature type="domain" description="GST C-terminal" evidence="9">
    <location>
        <begin position="87"/>
        <end position="230"/>
    </location>
</feature>
<dbReference type="FunFam" id="1.20.1050.10:FF:000008">
    <property type="entry name" value="Glutathione S-transferase theta-1"/>
    <property type="match status" value="1"/>
</dbReference>
<gene>
    <name evidence="10" type="ORF">CLUMA_CG017458</name>
</gene>
<reference evidence="10 11" key="1">
    <citation type="submission" date="2015-04" db="EMBL/GenBank/DDBJ databases">
        <authorList>
            <person name="Syromyatnikov M.Y."/>
            <person name="Popov V.N."/>
        </authorList>
    </citation>
    <scope>NUCLEOTIDE SEQUENCE [LARGE SCALE GENOMIC DNA]</scope>
</reference>
<dbReference type="InterPro" id="IPR040077">
    <property type="entry name" value="GST_C_Theta"/>
</dbReference>
<evidence type="ECO:0000313" key="10">
    <source>
        <dbReference type="EMBL" id="CRL04365.1"/>
    </source>
</evidence>
<keyword evidence="5" id="KW-0963">Cytoplasm</keyword>
<dbReference type="GO" id="GO:0005737">
    <property type="term" value="C:cytoplasm"/>
    <property type="evidence" value="ECO:0007669"/>
    <property type="project" value="UniProtKB-SubCell"/>
</dbReference>
<dbReference type="EMBL" id="CVRI01000063">
    <property type="protein sequence ID" value="CRL04365.1"/>
    <property type="molecule type" value="Genomic_DNA"/>
</dbReference>
<evidence type="ECO:0000256" key="1">
    <source>
        <dbReference type="ARBA" id="ARBA00004496"/>
    </source>
</evidence>
<dbReference type="SUPFAM" id="SSF47616">
    <property type="entry name" value="GST C-terminal domain-like"/>
    <property type="match status" value="1"/>
</dbReference>
<dbReference type="OrthoDB" id="422574at2759"/>
<dbReference type="GO" id="GO:0006749">
    <property type="term" value="P:glutathione metabolic process"/>
    <property type="evidence" value="ECO:0007669"/>
    <property type="project" value="TreeGrafter"/>
</dbReference>
<dbReference type="PANTHER" id="PTHR43917:SF8">
    <property type="entry name" value="GH16740P-RELATED"/>
    <property type="match status" value="1"/>
</dbReference>
<keyword evidence="11" id="KW-1185">Reference proteome</keyword>
<organism evidence="10 11">
    <name type="scientific">Clunio marinus</name>
    <dbReference type="NCBI Taxonomy" id="568069"/>
    <lineage>
        <taxon>Eukaryota</taxon>
        <taxon>Metazoa</taxon>
        <taxon>Ecdysozoa</taxon>
        <taxon>Arthropoda</taxon>
        <taxon>Hexapoda</taxon>
        <taxon>Insecta</taxon>
        <taxon>Pterygota</taxon>
        <taxon>Neoptera</taxon>
        <taxon>Endopterygota</taxon>
        <taxon>Diptera</taxon>
        <taxon>Nematocera</taxon>
        <taxon>Chironomoidea</taxon>
        <taxon>Chironomidae</taxon>
        <taxon>Clunio</taxon>
    </lineage>
</organism>
<keyword evidence="6" id="KW-0808">Transferase</keyword>
<comment type="subcellular location">
    <subcellularLocation>
        <location evidence="1">Cytoplasm</location>
    </subcellularLocation>
</comment>
<evidence type="ECO:0000313" key="11">
    <source>
        <dbReference type="Proteomes" id="UP000183832"/>
    </source>
</evidence>
<sequence>MKLYYDLLSQPSRAIYIFLKLNKIPFESNVVKLGRLQHLKSSFKDINRFKRVPCIVDNDFHLAESVAIFRYIVATNPTIADHWYPKDAKERARVDEYLEWQHNNTRVACAGYFRVAYMLPLLQRKPPSKEKINKAKGHMVKVLDLIEDVWLQDESKRFLATNEISFADLMAACEIEQPRIANYNPFEGRPNLTKWYEQVKLKTNPVYDDASAYAYNLIGTMDRSRLYKILKLFLSYRVKYI</sequence>
<evidence type="ECO:0000256" key="2">
    <source>
        <dbReference type="ARBA" id="ARBA00009899"/>
    </source>
</evidence>
<dbReference type="STRING" id="568069.A0A1J1IVY1"/>
<evidence type="ECO:0000256" key="7">
    <source>
        <dbReference type="ARBA" id="ARBA00047960"/>
    </source>
</evidence>
<comment type="similarity">
    <text evidence="2">Belongs to the GST superfamily. Theta family.</text>
</comment>
<dbReference type="InterPro" id="IPR040075">
    <property type="entry name" value="GST_N_Theta"/>
</dbReference>
<dbReference type="Gene3D" id="1.20.1050.10">
    <property type="match status" value="1"/>
</dbReference>
<dbReference type="CDD" id="cd03183">
    <property type="entry name" value="GST_C_Theta"/>
    <property type="match status" value="1"/>
</dbReference>
<evidence type="ECO:0000259" key="9">
    <source>
        <dbReference type="PROSITE" id="PS50405"/>
    </source>
</evidence>
<dbReference type="InterPro" id="IPR051369">
    <property type="entry name" value="GST_Theta"/>
</dbReference>
<evidence type="ECO:0000256" key="6">
    <source>
        <dbReference type="ARBA" id="ARBA00022679"/>
    </source>
</evidence>
<dbReference type="CDD" id="cd03050">
    <property type="entry name" value="GST_N_Theta"/>
    <property type="match status" value="1"/>
</dbReference>
<dbReference type="EC" id="2.5.1.18" evidence="4"/>
<comment type="subunit">
    <text evidence="3">Homodimer.</text>
</comment>
<dbReference type="Gene3D" id="3.40.30.10">
    <property type="entry name" value="Glutaredoxin"/>
    <property type="match status" value="1"/>
</dbReference>
<dbReference type="Pfam" id="PF00043">
    <property type="entry name" value="GST_C"/>
    <property type="match status" value="1"/>
</dbReference>